<gene>
    <name evidence="5" type="ORF">IHE71_04235</name>
</gene>
<feature type="region of interest" description="Disordered" evidence="2">
    <location>
        <begin position="285"/>
        <end position="328"/>
    </location>
</feature>
<evidence type="ECO:0000313" key="6">
    <source>
        <dbReference type="Proteomes" id="UP000625527"/>
    </source>
</evidence>
<feature type="compositionally biased region" description="Low complexity" evidence="2">
    <location>
        <begin position="318"/>
        <end position="328"/>
    </location>
</feature>
<accession>A0ABR9MU61</accession>
<dbReference type="EMBL" id="JADAQT010000055">
    <property type="protein sequence ID" value="MBE1874919.1"/>
    <property type="molecule type" value="Genomic_DNA"/>
</dbReference>
<keyword evidence="3" id="KW-0472">Membrane</keyword>
<dbReference type="InterPro" id="IPR025645">
    <property type="entry name" value="DUF4349"/>
</dbReference>
<protein>
    <submittedName>
        <fullName evidence="5">DUF4349 domain-containing protein</fullName>
    </submittedName>
</protein>
<evidence type="ECO:0000256" key="2">
    <source>
        <dbReference type="SAM" id="MobiDB-lite"/>
    </source>
</evidence>
<keyword evidence="3" id="KW-0812">Transmembrane</keyword>
<reference evidence="5 6" key="1">
    <citation type="submission" date="2020-10" db="EMBL/GenBank/DDBJ databases">
        <title>Myceligenerans pegani sp. nov., an endophytic actinomycete isolated from Peganum harmala L. in Xinjiang, China.</title>
        <authorList>
            <person name="Xin L."/>
        </authorList>
    </citation>
    <scope>NUCLEOTIDE SEQUENCE [LARGE SCALE GENOMIC DNA]</scope>
    <source>
        <strain evidence="5 6">TRM65318</strain>
    </source>
</reference>
<keyword evidence="3" id="KW-1133">Transmembrane helix</keyword>
<comment type="caution">
    <text evidence="5">The sequence shown here is derived from an EMBL/GenBank/DDBJ whole genome shotgun (WGS) entry which is preliminary data.</text>
</comment>
<evidence type="ECO:0000313" key="5">
    <source>
        <dbReference type="EMBL" id="MBE1874919.1"/>
    </source>
</evidence>
<dbReference type="Pfam" id="PF14257">
    <property type="entry name" value="DUF4349"/>
    <property type="match status" value="1"/>
</dbReference>
<name>A0ABR9MU61_9MICO</name>
<evidence type="ECO:0000256" key="3">
    <source>
        <dbReference type="SAM" id="Phobius"/>
    </source>
</evidence>
<feature type="region of interest" description="Disordered" evidence="2">
    <location>
        <begin position="21"/>
        <end position="61"/>
    </location>
</feature>
<organism evidence="5 6">
    <name type="scientific">Myceligenerans pegani</name>
    <dbReference type="NCBI Taxonomy" id="2776917"/>
    <lineage>
        <taxon>Bacteria</taxon>
        <taxon>Bacillati</taxon>
        <taxon>Actinomycetota</taxon>
        <taxon>Actinomycetes</taxon>
        <taxon>Micrococcales</taxon>
        <taxon>Promicromonosporaceae</taxon>
        <taxon>Myceligenerans</taxon>
    </lineage>
</organism>
<feature type="coiled-coil region" evidence="1">
    <location>
        <begin position="154"/>
        <end position="211"/>
    </location>
</feature>
<feature type="transmembrane region" description="Helical" evidence="3">
    <location>
        <begin position="250"/>
        <end position="274"/>
    </location>
</feature>
<evidence type="ECO:0000259" key="4">
    <source>
        <dbReference type="Pfam" id="PF14257"/>
    </source>
</evidence>
<feature type="compositionally biased region" description="Basic and acidic residues" evidence="2">
    <location>
        <begin position="96"/>
        <end position="106"/>
    </location>
</feature>
<keyword evidence="6" id="KW-1185">Reference proteome</keyword>
<feature type="domain" description="DUF4349" evidence="4">
    <location>
        <begin position="67"/>
        <end position="275"/>
    </location>
</feature>
<evidence type="ECO:0000256" key="1">
    <source>
        <dbReference type="SAM" id="Coils"/>
    </source>
</evidence>
<dbReference type="RefSeq" id="WP_192861504.1">
    <property type="nucleotide sequence ID" value="NZ_JADAQT010000055.1"/>
</dbReference>
<proteinExistence type="predicted"/>
<keyword evidence="1" id="KW-0175">Coiled coil</keyword>
<feature type="compositionally biased region" description="Low complexity" evidence="2">
    <location>
        <begin position="26"/>
        <end position="46"/>
    </location>
</feature>
<feature type="compositionally biased region" description="Basic and acidic residues" evidence="2">
    <location>
        <begin position="285"/>
        <end position="294"/>
    </location>
</feature>
<dbReference type="Proteomes" id="UP000625527">
    <property type="component" value="Unassembled WGS sequence"/>
</dbReference>
<feature type="region of interest" description="Disordered" evidence="2">
    <location>
        <begin position="94"/>
        <end position="116"/>
    </location>
</feature>
<sequence>MPAVIGVALAGALLAGCSAPGGGSDAGEAGAPVAGADAADAAPEDIGGADGGARGEDAAGQGDDVARQLVTTGHATLVATDPFAAAEEVAQLTEDAGGRVESRDEAAGADGSQGSASLTLRVPADQVTDILSALEELGDVTDRRLETQDVTGSMQDLDARIDALATSVDRLTELLSDADTMSDLFEIESELTARQADLDALRAERDRLRDEVALSTLHLDIRTEGPPIEAEPAGFVGGLSAGWTGLVGSFNVLIVIVGALLPWAVVGGLGYLALRPLLRRQAARRSEKQAERARAIAQMPGHPGRPGHPGQQPPPMPGSGSPTGHHRP</sequence>